<evidence type="ECO:0000256" key="1">
    <source>
        <dbReference type="ARBA" id="ARBA00005271"/>
    </source>
</evidence>
<dbReference type="PANTHER" id="PTHR45920:SF7">
    <property type="entry name" value="FORMIN-G"/>
    <property type="match status" value="1"/>
</dbReference>
<dbReference type="SUPFAM" id="SSF101447">
    <property type="entry name" value="Formin homology 2 domain (FH2 domain)"/>
    <property type="match status" value="1"/>
</dbReference>
<feature type="transmembrane region" description="Helical" evidence="2">
    <location>
        <begin position="21"/>
        <end position="43"/>
    </location>
</feature>
<feature type="domain" description="FH2" evidence="3">
    <location>
        <begin position="1"/>
        <end position="167"/>
    </location>
</feature>
<dbReference type="Gene3D" id="1.20.58.2220">
    <property type="entry name" value="Formin, FH2 domain"/>
    <property type="match status" value="1"/>
</dbReference>
<proteinExistence type="inferred from homology"/>
<sequence length="167" mass="18682">MYHLSPPQNRNPSESMQGEPLAFLISFSFLPLNLTFISLSRFFRVCMCVCAHQIIQSGKCVLQVLGLVLAFGNFMNGGNRSRGQADGFTLDILPKLKDVKSSDAGRETSVYPLPEPHDLFQASQLKFEDFQRDLRKMRKDLNGMVLNSHFTNTIFTTSSLGGKLTMA</sequence>
<dbReference type="InterPro" id="IPR015425">
    <property type="entry name" value="FH2_Formin"/>
</dbReference>
<evidence type="ECO:0000313" key="5">
    <source>
        <dbReference type="Proteomes" id="UP000694558"/>
    </source>
</evidence>
<comment type="similarity">
    <text evidence="1">Belongs to the formin homology family. Cappuccino subfamily.</text>
</comment>
<dbReference type="GO" id="GO:0005856">
    <property type="term" value="C:cytoskeleton"/>
    <property type="evidence" value="ECO:0007669"/>
    <property type="project" value="TreeGrafter"/>
</dbReference>
<reference evidence="4" key="2">
    <citation type="submission" date="2025-08" db="UniProtKB">
        <authorList>
            <consortium name="Ensembl"/>
        </authorList>
    </citation>
    <scope>IDENTIFICATION</scope>
</reference>
<organism evidence="4 5">
    <name type="scientific">Scophthalmus maximus</name>
    <name type="common">Turbot</name>
    <name type="synonym">Psetta maxima</name>
    <dbReference type="NCBI Taxonomy" id="52904"/>
    <lineage>
        <taxon>Eukaryota</taxon>
        <taxon>Metazoa</taxon>
        <taxon>Chordata</taxon>
        <taxon>Craniata</taxon>
        <taxon>Vertebrata</taxon>
        <taxon>Euteleostomi</taxon>
        <taxon>Actinopterygii</taxon>
        <taxon>Neopterygii</taxon>
        <taxon>Teleostei</taxon>
        <taxon>Neoteleostei</taxon>
        <taxon>Acanthomorphata</taxon>
        <taxon>Carangaria</taxon>
        <taxon>Pleuronectiformes</taxon>
        <taxon>Pleuronectoidei</taxon>
        <taxon>Scophthalmidae</taxon>
        <taxon>Scophthalmus</taxon>
    </lineage>
</organism>
<reference evidence="4" key="1">
    <citation type="submission" date="2023-05" db="EMBL/GenBank/DDBJ databases">
        <title>High-quality long-read genome of Scophthalmus maximus.</title>
        <authorList>
            <person name="Lien S."/>
            <person name="Martinez P."/>
        </authorList>
    </citation>
    <scope>NUCLEOTIDE SEQUENCE [LARGE SCALE GENOMIC DNA]</scope>
</reference>
<evidence type="ECO:0000313" key="4">
    <source>
        <dbReference type="Ensembl" id="ENSSMAP00000067280.1"/>
    </source>
</evidence>
<dbReference type="Ensembl" id="ENSSMAT00000053446.1">
    <property type="protein sequence ID" value="ENSSMAP00000067280.1"/>
    <property type="gene ID" value="ENSSMAG00000016953.2"/>
</dbReference>
<keyword evidence="2" id="KW-0812">Transmembrane</keyword>
<dbReference type="Pfam" id="PF02181">
    <property type="entry name" value="FH2"/>
    <property type="match status" value="1"/>
</dbReference>
<dbReference type="InterPro" id="IPR042201">
    <property type="entry name" value="FH2_Formin_sf"/>
</dbReference>
<dbReference type="GO" id="GO:0030866">
    <property type="term" value="P:cortical actin cytoskeleton organization"/>
    <property type="evidence" value="ECO:0007669"/>
    <property type="project" value="TreeGrafter"/>
</dbReference>
<dbReference type="GeneTree" id="ENSGT00940000154289"/>
<dbReference type="PANTHER" id="PTHR45920">
    <property type="entry name" value="FORMIN HOMOLOGY 2 DOMAIN CONTAINING, ISOFORM I"/>
    <property type="match status" value="1"/>
</dbReference>
<accession>A0A8D3E671</accession>
<protein>
    <recommendedName>
        <fullName evidence="3">FH2 domain-containing protein</fullName>
    </recommendedName>
</protein>
<evidence type="ECO:0000259" key="3">
    <source>
        <dbReference type="PROSITE" id="PS51444"/>
    </source>
</evidence>
<dbReference type="Proteomes" id="UP000694558">
    <property type="component" value="Chromosome 15"/>
</dbReference>
<keyword evidence="2" id="KW-0472">Membrane</keyword>
<evidence type="ECO:0000256" key="2">
    <source>
        <dbReference type="SAM" id="Phobius"/>
    </source>
</evidence>
<keyword evidence="2" id="KW-1133">Transmembrane helix</keyword>
<dbReference type="AlphaFoldDB" id="A0A8D3E671"/>
<dbReference type="GO" id="GO:0005737">
    <property type="term" value="C:cytoplasm"/>
    <property type="evidence" value="ECO:0007669"/>
    <property type="project" value="TreeGrafter"/>
</dbReference>
<dbReference type="PROSITE" id="PS51444">
    <property type="entry name" value="FH2"/>
    <property type="match status" value="1"/>
</dbReference>
<name>A0A8D3E671_SCOMX</name>
<dbReference type="GO" id="GO:0051015">
    <property type="term" value="F:actin filament binding"/>
    <property type="evidence" value="ECO:0007669"/>
    <property type="project" value="TreeGrafter"/>
</dbReference>